<dbReference type="STRING" id="1673428.CPM_0966"/>
<gene>
    <name evidence="1" type="ORF">CPM_0966</name>
</gene>
<protein>
    <submittedName>
        <fullName evidence="1">Uncharacterized protein</fullName>
    </submittedName>
</protein>
<dbReference type="GeneID" id="30927575"/>
<organism evidence="1 2">
    <name type="scientific">Cuniculiplasma divulgatum</name>
    <dbReference type="NCBI Taxonomy" id="1673428"/>
    <lineage>
        <taxon>Archaea</taxon>
        <taxon>Methanobacteriati</taxon>
        <taxon>Thermoplasmatota</taxon>
        <taxon>Thermoplasmata</taxon>
        <taxon>Thermoplasmatales</taxon>
        <taxon>Cuniculiplasmataceae</taxon>
        <taxon>Cuniculiplasma</taxon>
    </lineage>
</organism>
<dbReference type="KEGG" id="cdiv:CPM_0966"/>
<keyword evidence="2" id="KW-1185">Reference proteome</keyword>
<evidence type="ECO:0000313" key="2">
    <source>
        <dbReference type="Proteomes" id="UP000187822"/>
    </source>
</evidence>
<dbReference type="AlphaFoldDB" id="A0A1R4A760"/>
<accession>A0A1R4A760</accession>
<proteinExistence type="predicted"/>
<dbReference type="RefSeq" id="WP_145983944.1">
    <property type="nucleotide sequence ID" value="NZ_LT719092.1"/>
</dbReference>
<reference evidence="2" key="1">
    <citation type="submission" date="2016-06" db="EMBL/GenBank/DDBJ databases">
        <authorList>
            <person name="Toshchakov V.S."/>
        </authorList>
    </citation>
    <scope>NUCLEOTIDE SEQUENCE [LARGE SCALE GENOMIC DNA]</scope>
    <source>
        <strain>PM4 (JCM 30641</strain>
        <strain evidence="2">\VKM B-2940)</strain>
    </source>
</reference>
<dbReference type="InterPro" id="IPR043958">
    <property type="entry name" value="Ta1207"/>
</dbReference>
<name>A0A1R4A760_9ARCH</name>
<dbReference type="EMBL" id="LT719092">
    <property type="protein sequence ID" value="SJK84808.1"/>
    <property type="molecule type" value="Genomic_DNA"/>
</dbReference>
<dbReference type="Proteomes" id="UP000187822">
    <property type="component" value="Chromosome I"/>
</dbReference>
<sequence length="312" mass="36851">MNFEIIDHKIDRRCLISIQGEDEIFEMMKDNVQKYNVFLYKFEGKLFLQVYIEKKSFTPRFFSMIKLISTFRETDNYYSVMVDITENRGVGIIKELLSIRSITLGETYVIGNRIYLTFRYHHDYSIQLTTELIKWMDNEHRLRIENVRHSRTFIDGMSMLNRTLPLKIIQTSTLMPDGHGPLYDIARKYPDTVTEVDVRSMSIMSIKCISYATKKIMIPRIDIISEENCIYETIELSGSLMDRVLKLNELRIPRLATILELRNGRLFNTTIVPAENADEYITIYSKFMKNSSQYDPRIDLYSNINENVWSML</sequence>
<evidence type="ECO:0000313" key="1">
    <source>
        <dbReference type="EMBL" id="SJK84808.1"/>
    </source>
</evidence>
<dbReference type="Pfam" id="PF19020">
    <property type="entry name" value="Ta1207"/>
    <property type="match status" value="1"/>
</dbReference>